<dbReference type="Pfam" id="PF12672">
    <property type="entry name" value="DUF3793"/>
    <property type="match status" value="1"/>
</dbReference>
<accession>A0ABV1IFM8</accession>
<dbReference type="InterPro" id="IPR024523">
    <property type="entry name" value="DUF3793"/>
</dbReference>
<proteinExistence type="predicted"/>
<evidence type="ECO:0000313" key="1">
    <source>
        <dbReference type="EMBL" id="MEQ2637707.1"/>
    </source>
</evidence>
<evidence type="ECO:0000313" key="2">
    <source>
        <dbReference type="Proteomes" id="UP001478817"/>
    </source>
</evidence>
<organism evidence="1 2">
    <name type="scientific">Paratractidigestivibacter faecalis</name>
    <dbReference type="NCBI Taxonomy" id="2292441"/>
    <lineage>
        <taxon>Bacteria</taxon>
        <taxon>Bacillati</taxon>
        <taxon>Actinomycetota</taxon>
        <taxon>Coriobacteriia</taxon>
        <taxon>Coriobacteriales</taxon>
        <taxon>Atopobiaceae</taxon>
        <taxon>Paratractidigestivibacter</taxon>
    </lineage>
</organism>
<gene>
    <name evidence="1" type="ORF">AAAT05_05035</name>
</gene>
<reference evidence="1 2" key="1">
    <citation type="submission" date="2024-04" db="EMBL/GenBank/DDBJ databases">
        <title>Human intestinal bacterial collection.</title>
        <authorList>
            <person name="Pauvert C."/>
            <person name="Hitch T.C.A."/>
            <person name="Clavel T."/>
        </authorList>
    </citation>
    <scope>NUCLEOTIDE SEQUENCE [LARGE SCALE GENOMIC DNA]</scope>
    <source>
        <strain evidence="1 2">CLA-AA-H197</strain>
    </source>
</reference>
<keyword evidence="2" id="KW-1185">Reference proteome</keyword>
<name>A0ABV1IFM8_9ACTN</name>
<dbReference type="EMBL" id="JBBNGS010000008">
    <property type="protein sequence ID" value="MEQ2637707.1"/>
    <property type="molecule type" value="Genomic_DNA"/>
</dbReference>
<comment type="caution">
    <text evidence="1">The sequence shown here is derived from an EMBL/GenBank/DDBJ whole genome shotgun (WGS) entry which is preliminary data.</text>
</comment>
<dbReference type="Proteomes" id="UP001478817">
    <property type="component" value="Unassembled WGS sequence"/>
</dbReference>
<dbReference type="RefSeq" id="WP_349182292.1">
    <property type="nucleotide sequence ID" value="NZ_JBBNGS010000008.1"/>
</dbReference>
<sequence length="222" mass="24443">MGHGLDVCMGDPREARTIEECLESEFVRTLVCQAGLVISGHKPAAVFGFTPRAWRGGDHRQKRALSARLLATYAASTRRYGLCLAGLSRHADGLMLLAWRPSQVEKIVADAQNRAFLESVGLPSEDASALMAELVGRLRAYYAGRASFPHELGLVLGYPVDDVRGFMADGGRGAKVVGRWRCYGNVENARRRFDELARRERECRLSYAQGTSVRELLEMGAA</sequence>
<protein>
    <submittedName>
        <fullName evidence="1">DUF3793 family protein</fullName>
    </submittedName>
</protein>